<dbReference type="Proteomes" id="UP000287651">
    <property type="component" value="Unassembled WGS sequence"/>
</dbReference>
<reference evidence="1 2" key="1">
    <citation type="journal article" date="2014" name="Agronomy (Basel)">
        <title>A Draft Genome Sequence for Ensete ventricosum, the Drought-Tolerant Tree Against Hunger.</title>
        <authorList>
            <person name="Harrison J."/>
            <person name="Moore K.A."/>
            <person name="Paszkiewicz K."/>
            <person name="Jones T."/>
            <person name="Grant M."/>
            <person name="Ambacheew D."/>
            <person name="Muzemil S."/>
            <person name="Studholme D.J."/>
        </authorList>
    </citation>
    <scope>NUCLEOTIDE SEQUENCE [LARGE SCALE GENOMIC DNA]</scope>
</reference>
<protein>
    <submittedName>
        <fullName evidence="1">Uncharacterized protein</fullName>
    </submittedName>
</protein>
<evidence type="ECO:0000313" key="1">
    <source>
        <dbReference type="EMBL" id="RRT55293.1"/>
    </source>
</evidence>
<name>A0A426YU82_ENSVE</name>
<accession>A0A426YU82</accession>
<dbReference type="EMBL" id="AMZH03010155">
    <property type="protein sequence ID" value="RRT55293.1"/>
    <property type="molecule type" value="Genomic_DNA"/>
</dbReference>
<organism evidence="1 2">
    <name type="scientific">Ensete ventricosum</name>
    <name type="common">Abyssinian banana</name>
    <name type="synonym">Musa ensete</name>
    <dbReference type="NCBI Taxonomy" id="4639"/>
    <lineage>
        <taxon>Eukaryota</taxon>
        <taxon>Viridiplantae</taxon>
        <taxon>Streptophyta</taxon>
        <taxon>Embryophyta</taxon>
        <taxon>Tracheophyta</taxon>
        <taxon>Spermatophyta</taxon>
        <taxon>Magnoliopsida</taxon>
        <taxon>Liliopsida</taxon>
        <taxon>Zingiberales</taxon>
        <taxon>Musaceae</taxon>
        <taxon>Ensete</taxon>
    </lineage>
</organism>
<proteinExistence type="predicted"/>
<dbReference type="AlphaFoldDB" id="A0A426YU82"/>
<sequence length="125" mass="14197">MTRRHLIFLRCDEVTPRLPSLGRGVASFFCWKARRHLIFQCWDEVLPRSYAGRRGDASSSFVGTWHCLVLLLEGEAVPRSSSSASMRCCLVLTLEDEAAPHSPVGRRGGTSFSRRKTRRRLVFLC</sequence>
<gene>
    <name evidence="1" type="ORF">B296_00036860</name>
</gene>
<evidence type="ECO:0000313" key="2">
    <source>
        <dbReference type="Proteomes" id="UP000287651"/>
    </source>
</evidence>
<comment type="caution">
    <text evidence="1">The sequence shown here is derived from an EMBL/GenBank/DDBJ whole genome shotgun (WGS) entry which is preliminary data.</text>
</comment>